<evidence type="ECO:0000313" key="4">
    <source>
        <dbReference type="Proteomes" id="UP000075880"/>
    </source>
</evidence>
<feature type="transmembrane region" description="Helical" evidence="2">
    <location>
        <begin position="255"/>
        <end position="275"/>
    </location>
</feature>
<sequence>MHFWIDKRSQACGFGRARVAASLSGGGGLGFGHPRRVPRKPMVTPIHRFQTVDCSRPHFYRTQQQQQQQQQTSQSQTNASATPAHHTSAANQQQPQQQHQSHHHHHHHQQQQQGSHQQQHFHHHPHHPHHGQGQTQQQQQQHPNTVQSQPNNQQQQQVHQVQLHSTGHYNPHSNVLPAPTPYPQSSPNLQHSPSPNAHNYHVPVSLNHIYSAPIQPPGAEIDQSNNNLVGIGNIGQLSQPHIGHDAQLLPAHLKCGMWASLALATVFVAGAKFYFDHQGTGLEVLIFCAFSATFFLAACTVSLWRRPRDLQISGNNVISETISNAEQSSLQVTSHINNPELMSSNPSPLLNGSAGSGPIGGLASTGGLQQTSLASIVAPPPPYHIAILLPETTKEAEEMPPPSYDKIVI</sequence>
<feature type="compositionally biased region" description="Low complexity" evidence="1">
    <location>
        <begin position="131"/>
        <end position="162"/>
    </location>
</feature>
<accession>A0AAG5DRF7</accession>
<keyword evidence="2" id="KW-0472">Membrane</keyword>
<evidence type="ECO:0000256" key="2">
    <source>
        <dbReference type="SAM" id="Phobius"/>
    </source>
</evidence>
<evidence type="ECO:0000313" key="3">
    <source>
        <dbReference type="EnsemblMetazoa" id="ENSAATROPP013887"/>
    </source>
</evidence>
<feature type="compositionally biased region" description="Polar residues" evidence="1">
    <location>
        <begin position="163"/>
        <end position="173"/>
    </location>
</feature>
<proteinExistence type="predicted"/>
<protein>
    <submittedName>
        <fullName evidence="3">Uncharacterized protein</fullName>
    </submittedName>
</protein>
<dbReference type="Proteomes" id="UP000075880">
    <property type="component" value="Unassembled WGS sequence"/>
</dbReference>
<name>A0AAG5DRF7_ANOAO</name>
<dbReference type="AlphaFoldDB" id="A0AAG5DRF7"/>
<feature type="compositionally biased region" description="Low complexity" evidence="1">
    <location>
        <begin position="62"/>
        <end position="99"/>
    </location>
</feature>
<dbReference type="EnsemblMetazoa" id="ENSAATROPT015673">
    <property type="protein sequence ID" value="ENSAATROPP013887"/>
    <property type="gene ID" value="ENSAATROPG012798"/>
</dbReference>
<keyword evidence="2" id="KW-0812">Transmembrane</keyword>
<feature type="compositionally biased region" description="Polar residues" evidence="1">
    <location>
        <begin position="185"/>
        <end position="197"/>
    </location>
</feature>
<feature type="region of interest" description="Disordered" evidence="1">
    <location>
        <begin position="60"/>
        <end position="200"/>
    </location>
</feature>
<evidence type="ECO:0000256" key="1">
    <source>
        <dbReference type="SAM" id="MobiDB-lite"/>
    </source>
</evidence>
<reference evidence="3" key="1">
    <citation type="submission" date="2024-04" db="UniProtKB">
        <authorList>
            <consortium name="EnsemblMetazoa"/>
        </authorList>
    </citation>
    <scope>IDENTIFICATION</scope>
    <source>
        <strain evidence="3">EBRO</strain>
    </source>
</reference>
<organism evidence="3 4">
    <name type="scientific">Anopheles atroparvus</name>
    <name type="common">European mosquito</name>
    <dbReference type="NCBI Taxonomy" id="41427"/>
    <lineage>
        <taxon>Eukaryota</taxon>
        <taxon>Metazoa</taxon>
        <taxon>Ecdysozoa</taxon>
        <taxon>Arthropoda</taxon>
        <taxon>Hexapoda</taxon>
        <taxon>Insecta</taxon>
        <taxon>Pterygota</taxon>
        <taxon>Neoptera</taxon>
        <taxon>Endopterygota</taxon>
        <taxon>Diptera</taxon>
        <taxon>Nematocera</taxon>
        <taxon>Culicoidea</taxon>
        <taxon>Culicidae</taxon>
        <taxon>Anophelinae</taxon>
        <taxon>Anopheles</taxon>
    </lineage>
</organism>
<feature type="compositionally biased region" description="Basic residues" evidence="1">
    <location>
        <begin position="119"/>
        <end position="130"/>
    </location>
</feature>
<feature type="transmembrane region" description="Helical" evidence="2">
    <location>
        <begin position="281"/>
        <end position="304"/>
    </location>
</feature>
<keyword evidence="2" id="KW-1133">Transmembrane helix</keyword>
<keyword evidence="4" id="KW-1185">Reference proteome</keyword>
<feature type="compositionally biased region" description="Basic residues" evidence="1">
    <location>
        <begin position="100"/>
        <end position="109"/>
    </location>
</feature>